<dbReference type="PANTHER" id="PTHR21310">
    <property type="entry name" value="AMINOGLYCOSIDE PHOSPHOTRANSFERASE-RELATED-RELATED"/>
    <property type="match status" value="1"/>
</dbReference>
<dbReference type="InterPro" id="IPR011009">
    <property type="entry name" value="Kinase-like_dom_sf"/>
</dbReference>
<dbReference type="PANTHER" id="PTHR21310:SF39">
    <property type="entry name" value="AMINOGLYCOSIDE PHOSPHOTRANSFERASE DOMAIN-CONTAINING PROTEIN"/>
    <property type="match status" value="1"/>
</dbReference>
<gene>
    <name evidence="2" type="ORF">BN946_scf184714.g5</name>
</gene>
<dbReference type="Proteomes" id="UP000029665">
    <property type="component" value="Unassembled WGS sequence"/>
</dbReference>
<dbReference type="EMBL" id="CCBP010000509">
    <property type="protein sequence ID" value="CDO77830.1"/>
    <property type="molecule type" value="Genomic_DNA"/>
</dbReference>
<dbReference type="Gene3D" id="3.90.1200.10">
    <property type="match status" value="1"/>
</dbReference>
<dbReference type="Pfam" id="PF01636">
    <property type="entry name" value="APH"/>
    <property type="match status" value="1"/>
</dbReference>
<dbReference type="SUPFAM" id="SSF56112">
    <property type="entry name" value="Protein kinase-like (PK-like)"/>
    <property type="match status" value="1"/>
</dbReference>
<evidence type="ECO:0000259" key="1">
    <source>
        <dbReference type="Pfam" id="PF01636"/>
    </source>
</evidence>
<protein>
    <recommendedName>
        <fullName evidence="1">Aminoglycoside phosphotransferase domain-containing protein</fullName>
    </recommendedName>
</protein>
<dbReference type="CDD" id="cd05120">
    <property type="entry name" value="APH_ChoK_like"/>
    <property type="match status" value="1"/>
</dbReference>
<evidence type="ECO:0000313" key="2">
    <source>
        <dbReference type="EMBL" id="CDO77830.1"/>
    </source>
</evidence>
<feature type="domain" description="Aminoglycoside phosphotransferase" evidence="1">
    <location>
        <begin position="64"/>
        <end position="249"/>
    </location>
</feature>
<dbReference type="OrthoDB" id="4177236at2759"/>
<sequence>MEKESLEETPLPSWAEMSAWSEEDILTAFAKSAHRFPSPSLVNPVEVRRIAVDAVMRVGPLQDYEVATMRLVHQASSIPVPAVRRVFDVGRMKAMVLEYIPGKTLGECWAHLGLWQRFRIIWSLRGYIRQLRRIPAPYAMQGTPFPGPVASEPQLCVGPMFTEYGAGPFASYEELTTWFMHKLDVNRRITKFPPEPMTFDSSMPLVLTHLDLHPRNILVDPNHKVWLIDWEFAGFYPQWFEYAAMRGAWSIFGRWERLLYCALLVVKRNVPLKFGSPLDRVFKILLLWFKAHYKVITYHRIQEEAAEILRLSTTAKNPPESHGNTTAEFNTEVAGEDANLIASVSSYWAEPDEQESLKPTTREEKEAAFLGGHAPMLGILLTAQASDAWRPDDKVGDRVPDDYEPRYPIAPGKSASPQVAKRRKMMSMMNYHTVYSSAVNAVPVPGRAAKSMPERR</sequence>
<keyword evidence="3" id="KW-1185">Reference proteome</keyword>
<comment type="caution">
    <text evidence="2">The sequence shown here is derived from an EMBL/GenBank/DDBJ whole genome shotgun (WGS) entry which is preliminary data.</text>
</comment>
<dbReference type="STRING" id="5643.A0A060STZ5"/>
<proteinExistence type="predicted"/>
<organism evidence="2 3">
    <name type="scientific">Pycnoporus cinnabarinus</name>
    <name type="common">Cinnabar-red polypore</name>
    <name type="synonym">Trametes cinnabarina</name>
    <dbReference type="NCBI Taxonomy" id="5643"/>
    <lineage>
        <taxon>Eukaryota</taxon>
        <taxon>Fungi</taxon>
        <taxon>Dikarya</taxon>
        <taxon>Basidiomycota</taxon>
        <taxon>Agaricomycotina</taxon>
        <taxon>Agaricomycetes</taxon>
        <taxon>Polyporales</taxon>
        <taxon>Polyporaceae</taxon>
        <taxon>Trametes</taxon>
    </lineage>
</organism>
<dbReference type="InterPro" id="IPR051678">
    <property type="entry name" value="AGP_Transferase"/>
</dbReference>
<name>A0A060STZ5_PYCCI</name>
<dbReference type="HOGENOM" id="CLU_600112_0_0_1"/>
<evidence type="ECO:0000313" key="3">
    <source>
        <dbReference type="Proteomes" id="UP000029665"/>
    </source>
</evidence>
<dbReference type="AlphaFoldDB" id="A0A060STZ5"/>
<reference evidence="2" key="1">
    <citation type="submission" date="2014-01" db="EMBL/GenBank/DDBJ databases">
        <title>The genome of the white-rot fungus Pycnoporus cinnabarinus: a basidiomycete model with a versatile arsenal for lignocellulosic biomass breakdown.</title>
        <authorList>
            <person name="Levasseur A."/>
            <person name="Lomascolo A."/>
            <person name="Ruiz-Duenas F.J."/>
            <person name="Uzan E."/>
            <person name="Piumi F."/>
            <person name="Kues U."/>
            <person name="Ram A.F.J."/>
            <person name="Murat C."/>
            <person name="Haon M."/>
            <person name="Benoit I."/>
            <person name="Arfi Y."/>
            <person name="Chevret D."/>
            <person name="Drula E."/>
            <person name="Kwon M.J."/>
            <person name="Gouret P."/>
            <person name="Lesage-Meessen L."/>
            <person name="Lombard V."/>
            <person name="Mariette J."/>
            <person name="Noirot C."/>
            <person name="Park J."/>
            <person name="Patyshakuliyeva A."/>
            <person name="Wieneger R.A.B."/>
            <person name="Wosten H.A.B."/>
            <person name="Martin F."/>
            <person name="Coutinho P.M."/>
            <person name="de Vries R."/>
            <person name="Martinez A.T."/>
            <person name="Klopp C."/>
            <person name="Pontarotti P."/>
            <person name="Henrissat B."/>
            <person name="Record E."/>
        </authorList>
    </citation>
    <scope>NUCLEOTIDE SEQUENCE [LARGE SCALE GENOMIC DNA]</scope>
    <source>
        <strain evidence="2">BRFM137</strain>
    </source>
</reference>
<accession>A0A060STZ5</accession>
<dbReference type="InterPro" id="IPR002575">
    <property type="entry name" value="Aminoglycoside_PTrfase"/>
</dbReference>